<dbReference type="EMBL" id="KV454292">
    <property type="protein sequence ID" value="ODQ74078.1"/>
    <property type="molecule type" value="Genomic_DNA"/>
</dbReference>
<accession>A0A1E3Q925</accession>
<dbReference type="AlphaFoldDB" id="A0A1E3Q925"/>
<evidence type="ECO:0000256" key="1">
    <source>
        <dbReference type="SAM" id="MobiDB-lite"/>
    </source>
</evidence>
<evidence type="ECO:0000313" key="2">
    <source>
        <dbReference type="EMBL" id="ODQ74078.1"/>
    </source>
</evidence>
<sequence length="187" mass="20642">MDAVYGGYDPQTASVSRASRSVAQIATLRSITLKSENMRKPTGNVTEAAGKRKAVYNIPAMSLRRESDLTRNSTSSSDQSEEQGKRLKLDSSRDSTLPPTEISSTMSFTESKNASPARDDNTDSEYNKALALLRSNTPEQILDVQLPYTKYLQLERAFSTLNPESGTIGEKRYWSTTRIFVSATVAD</sequence>
<dbReference type="Proteomes" id="UP000094385">
    <property type="component" value="Unassembled WGS sequence"/>
</dbReference>
<proteinExistence type="predicted"/>
<evidence type="ECO:0000313" key="3">
    <source>
        <dbReference type="Proteomes" id="UP000094385"/>
    </source>
</evidence>
<feature type="compositionally biased region" description="Basic and acidic residues" evidence="1">
    <location>
        <begin position="82"/>
        <end position="93"/>
    </location>
</feature>
<reference evidence="2 3" key="1">
    <citation type="journal article" date="2016" name="Proc. Natl. Acad. Sci. U.S.A.">
        <title>Comparative genomics of biotechnologically important yeasts.</title>
        <authorList>
            <person name="Riley R."/>
            <person name="Haridas S."/>
            <person name="Wolfe K.H."/>
            <person name="Lopes M.R."/>
            <person name="Hittinger C.T."/>
            <person name="Goeker M."/>
            <person name="Salamov A.A."/>
            <person name="Wisecaver J.H."/>
            <person name="Long T.M."/>
            <person name="Calvey C.H."/>
            <person name="Aerts A.L."/>
            <person name="Barry K.W."/>
            <person name="Choi C."/>
            <person name="Clum A."/>
            <person name="Coughlan A.Y."/>
            <person name="Deshpande S."/>
            <person name="Douglass A.P."/>
            <person name="Hanson S.J."/>
            <person name="Klenk H.-P."/>
            <person name="LaButti K.M."/>
            <person name="Lapidus A."/>
            <person name="Lindquist E.A."/>
            <person name="Lipzen A.M."/>
            <person name="Meier-Kolthoff J.P."/>
            <person name="Ohm R.A."/>
            <person name="Otillar R.P."/>
            <person name="Pangilinan J.L."/>
            <person name="Peng Y."/>
            <person name="Rokas A."/>
            <person name="Rosa C.A."/>
            <person name="Scheuner C."/>
            <person name="Sibirny A.A."/>
            <person name="Slot J.C."/>
            <person name="Stielow J.B."/>
            <person name="Sun H."/>
            <person name="Kurtzman C.P."/>
            <person name="Blackwell M."/>
            <person name="Grigoriev I.V."/>
            <person name="Jeffries T.W."/>
        </authorList>
    </citation>
    <scope>NUCLEOTIDE SEQUENCE [LARGE SCALE GENOMIC DNA]</scope>
    <source>
        <strain evidence="2 3">NRRL Y-11557</strain>
    </source>
</reference>
<organism evidence="2 3">
    <name type="scientific">Lipomyces starkeyi NRRL Y-11557</name>
    <dbReference type="NCBI Taxonomy" id="675824"/>
    <lineage>
        <taxon>Eukaryota</taxon>
        <taxon>Fungi</taxon>
        <taxon>Dikarya</taxon>
        <taxon>Ascomycota</taxon>
        <taxon>Saccharomycotina</taxon>
        <taxon>Lipomycetes</taxon>
        <taxon>Lipomycetales</taxon>
        <taxon>Lipomycetaceae</taxon>
        <taxon>Lipomyces</taxon>
    </lineage>
</organism>
<feature type="region of interest" description="Disordered" evidence="1">
    <location>
        <begin position="56"/>
        <end position="123"/>
    </location>
</feature>
<feature type="compositionally biased region" description="Polar residues" evidence="1">
    <location>
        <begin position="94"/>
        <end position="114"/>
    </location>
</feature>
<name>A0A1E3Q925_LIPST</name>
<protein>
    <submittedName>
        <fullName evidence="2">Uncharacterized protein</fullName>
    </submittedName>
</protein>
<keyword evidence="3" id="KW-1185">Reference proteome</keyword>
<feature type="region of interest" description="Disordered" evidence="1">
    <location>
        <begin position="1"/>
        <end position="20"/>
    </location>
</feature>
<gene>
    <name evidence="2" type="ORF">LIPSTDRAFT_2085</name>
</gene>